<comment type="caution">
    <text evidence="2">The sequence shown here is derived from an EMBL/GenBank/DDBJ whole genome shotgun (WGS) entry which is preliminary data.</text>
</comment>
<reference evidence="2 3" key="1">
    <citation type="submission" date="2012-10" db="EMBL/GenBank/DDBJ databases">
        <title>The draft sequence of the Mycobacterium pheli genome.</title>
        <authorList>
            <person name="Pettersson B.M.F."/>
            <person name="Das S."/>
            <person name="Dasgupta S."/>
            <person name="Bhattacharya A."/>
            <person name="Kirsebom L.A."/>
        </authorList>
    </citation>
    <scope>NUCLEOTIDE SEQUENCE [LARGE SCALE GENOMIC DNA]</scope>
    <source>
        <strain evidence="2 3">CCUG 21000</strain>
    </source>
</reference>
<dbReference type="CDD" id="cd07812">
    <property type="entry name" value="SRPBCC"/>
    <property type="match status" value="1"/>
</dbReference>
<dbReference type="EMBL" id="ANBP01000023">
    <property type="protein sequence ID" value="KAB7754490.1"/>
    <property type="molecule type" value="Genomic_DNA"/>
</dbReference>
<evidence type="ECO:0000313" key="3">
    <source>
        <dbReference type="Proteomes" id="UP000325690"/>
    </source>
</evidence>
<protein>
    <submittedName>
        <fullName evidence="2">Polyketide cyclase</fullName>
    </submittedName>
</protein>
<keyword evidence="3" id="KW-1185">Reference proteome</keyword>
<feature type="region of interest" description="Disordered" evidence="1">
    <location>
        <begin position="1"/>
        <end position="21"/>
    </location>
</feature>
<dbReference type="AlphaFoldDB" id="A0A5N5V1Z4"/>
<proteinExistence type="predicted"/>
<accession>A0A5N5V1Z4</accession>
<evidence type="ECO:0000313" key="2">
    <source>
        <dbReference type="EMBL" id="KAB7754490.1"/>
    </source>
</evidence>
<sequence>MIPGGYDRRMTESGPPTVSADIEINADPDTVYRLITDLATMAQLADEAYAMQWVKGDSARPGAVFKGRNRNGSRKWTTRCTVTAAEPGRAFAFDVHGGPVRAAHWRYEIEPTGTGCRVTESTWDHRPGWLKVAGGLLTGVSDRTGANDKHIRATLERLKQRAEAG</sequence>
<dbReference type="SUPFAM" id="SSF55961">
    <property type="entry name" value="Bet v1-like"/>
    <property type="match status" value="1"/>
</dbReference>
<organism evidence="2 3">
    <name type="scientific">Mycolicibacterium phlei DSM 43239 = CCUG 21000</name>
    <dbReference type="NCBI Taxonomy" id="1226750"/>
    <lineage>
        <taxon>Bacteria</taxon>
        <taxon>Bacillati</taxon>
        <taxon>Actinomycetota</taxon>
        <taxon>Actinomycetes</taxon>
        <taxon>Mycobacteriales</taxon>
        <taxon>Mycobacteriaceae</taxon>
        <taxon>Mycolicibacterium</taxon>
    </lineage>
</organism>
<dbReference type="Pfam" id="PF10604">
    <property type="entry name" value="Polyketide_cyc2"/>
    <property type="match status" value="1"/>
</dbReference>
<gene>
    <name evidence="2" type="ORF">MPHL21000_15175</name>
</gene>
<name>A0A5N5V1Z4_MYCPH</name>
<feature type="compositionally biased region" description="Basic and acidic residues" evidence="1">
    <location>
        <begin position="1"/>
        <end position="11"/>
    </location>
</feature>
<dbReference type="Gene3D" id="3.30.530.20">
    <property type="match status" value="1"/>
</dbReference>
<dbReference type="Proteomes" id="UP000325690">
    <property type="component" value="Unassembled WGS sequence"/>
</dbReference>
<dbReference type="InterPro" id="IPR019587">
    <property type="entry name" value="Polyketide_cyclase/dehydratase"/>
</dbReference>
<evidence type="ECO:0000256" key="1">
    <source>
        <dbReference type="SAM" id="MobiDB-lite"/>
    </source>
</evidence>
<dbReference type="InterPro" id="IPR023393">
    <property type="entry name" value="START-like_dom_sf"/>
</dbReference>